<evidence type="ECO:0000256" key="2">
    <source>
        <dbReference type="ARBA" id="ARBA00006727"/>
    </source>
</evidence>
<feature type="transmembrane region" description="Helical" evidence="4">
    <location>
        <begin position="425"/>
        <end position="446"/>
    </location>
</feature>
<sequence>MASPLDAALAKNADIEARLVSSESPKRLSGADASGAHSIGEMPEGPGPAVVDGPPPPPNGGTRAWLQVLGAFFLNFNTWGIVNSYGVFQAEYASSLLPNSSESAISWIGSIQAFLMLVIAVLCGRALDAGYFYTDIIIGAFLEVFGTMMATICKEYWQVFLAQGIIVGIGAGMVFIPGVAIVGTYFSTRRATAIGLAATGSCVGGIIYPIALRRLIIEIGFGWAVRVMGFLMFATLIVAIAVMKPRLPPRKSGPLINTEALCNPIYATWLIAIVFSFIGLYVPFFYVEQYARNIGINADTASYMLIIIHAASIPGRIVPSMLADKFGNMSILIPAVFFSGVITVAWIAVKTEVGLILVSVFLGLTNGSIQAVVPATVAFLCPDLTKLGTNLGMTLFSAGLGMLIGSPVAGAILDHQTRNSSHTVFWGAMLFAGVTTLAGSLLIVVVRTMKVGFKMVKA</sequence>
<dbReference type="InterPro" id="IPR050327">
    <property type="entry name" value="Proton-linked_MCT"/>
</dbReference>
<evidence type="ECO:0000313" key="6">
    <source>
        <dbReference type="EMBL" id="CAK7217944.1"/>
    </source>
</evidence>
<feature type="domain" description="Major facilitator superfamily (MFS) profile" evidence="5">
    <location>
        <begin position="63"/>
        <end position="451"/>
    </location>
</feature>
<comment type="caution">
    <text evidence="6">The sequence shown here is derived from an EMBL/GenBank/DDBJ whole genome shotgun (WGS) entry which is preliminary data.</text>
</comment>
<feature type="transmembrane region" description="Helical" evidence="4">
    <location>
        <begin position="393"/>
        <end position="413"/>
    </location>
</feature>
<keyword evidence="4" id="KW-0812">Transmembrane</keyword>
<feature type="transmembrane region" description="Helical" evidence="4">
    <location>
        <begin position="193"/>
        <end position="211"/>
    </location>
</feature>
<dbReference type="Pfam" id="PF07690">
    <property type="entry name" value="MFS_1"/>
    <property type="match status" value="1"/>
</dbReference>
<keyword evidence="4" id="KW-1133">Transmembrane helix</keyword>
<dbReference type="InterPro" id="IPR011701">
    <property type="entry name" value="MFS"/>
</dbReference>
<feature type="transmembrane region" description="Helical" evidence="4">
    <location>
        <begin position="223"/>
        <end position="243"/>
    </location>
</feature>
<evidence type="ECO:0000259" key="5">
    <source>
        <dbReference type="PROSITE" id="PS50850"/>
    </source>
</evidence>
<evidence type="ECO:0000256" key="3">
    <source>
        <dbReference type="SAM" id="MobiDB-lite"/>
    </source>
</evidence>
<evidence type="ECO:0000256" key="1">
    <source>
        <dbReference type="ARBA" id="ARBA00004141"/>
    </source>
</evidence>
<dbReference type="InterPro" id="IPR020846">
    <property type="entry name" value="MFS_dom"/>
</dbReference>
<evidence type="ECO:0000313" key="7">
    <source>
        <dbReference type="Proteomes" id="UP001642405"/>
    </source>
</evidence>
<protein>
    <recommendedName>
        <fullName evidence="5">Major facilitator superfamily (MFS) profile domain-containing protein</fullName>
    </recommendedName>
</protein>
<dbReference type="InterPro" id="IPR036259">
    <property type="entry name" value="MFS_trans_sf"/>
</dbReference>
<accession>A0ABP0BEA1</accession>
<dbReference type="Gene3D" id="1.20.1250.20">
    <property type="entry name" value="MFS general substrate transporter like domains"/>
    <property type="match status" value="2"/>
</dbReference>
<organism evidence="6 7">
    <name type="scientific">Sporothrix curviconia</name>
    <dbReference type="NCBI Taxonomy" id="1260050"/>
    <lineage>
        <taxon>Eukaryota</taxon>
        <taxon>Fungi</taxon>
        <taxon>Dikarya</taxon>
        <taxon>Ascomycota</taxon>
        <taxon>Pezizomycotina</taxon>
        <taxon>Sordariomycetes</taxon>
        <taxon>Sordariomycetidae</taxon>
        <taxon>Ophiostomatales</taxon>
        <taxon>Ophiostomataceae</taxon>
        <taxon>Sporothrix</taxon>
    </lineage>
</organism>
<name>A0ABP0BEA1_9PEZI</name>
<feature type="transmembrane region" description="Helical" evidence="4">
    <location>
        <begin position="104"/>
        <end position="124"/>
    </location>
</feature>
<feature type="transmembrane region" description="Helical" evidence="4">
    <location>
        <begin position="331"/>
        <end position="349"/>
    </location>
</feature>
<keyword evidence="7" id="KW-1185">Reference proteome</keyword>
<proteinExistence type="inferred from homology"/>
<evidence type="ECO:0000256" key="4">
    <source>
        <dbReference type="SAM" id="Phobius"/>
    </source>
</evidence>
<comment type="similarity">
    <text evidence="2">Belongs to the major facilitator superfamily. Monocarboxylate porter (TC 2.A.1.13) family.</text>
</comment>
<feature type="compositionally biased region" description="Low complexity" evidence="3">
    <location>
        <begin position="43"/>
        <end position="52"/>
    </location>
</feature>
<gene>
    <name evidence="6" type="ORF">SCUCBS95973_003320</name>
</gene>
<comment type="subcellular location">
    <subcellularLocation>
        <location evidence="1">Membrane</location>
        <topology evidence="1">Multi-pass membrane protein</topology>
    </subcellularLocation>
</comment>
<dbReference type="SUPFAM" id="SSF103473">
    <property type="entry name" value="MFS general substrate transporter"/>
    <property type="match status" value="1"/>
</dbReference>
<feature type="transmembrane region" description="Helical" evidence="4">
    <location>
        <begin position="355"/>
        <end position="381"/>
    </location>
</feature>
<dbReference type="PROSITE" id="PS50850">
    <property type="entry name" value="MFS"/>
    <property type="match status" value="1"/>
</dbReference>
<dbReference type="Proteomes" id="UP001642405">
    <property type="component" value="Unassembled WGS sequence"/>
</dbReference>
<dbReference type="PANTHER" id="PTHR11360">
    <property type="entry name" value="MONOCARBOXYLATE TRANSPORTER"/>
    <property type="match status" value="1"/>
</dbReference>
<dbReference type="EMBL" id="CAWUHB010000014">
    <property type="protein sequence ID" value="CAK7217944.1"/>
    <property type="molecule type" value="Genomic_DNA"/>
</dbReference>
<keyword evidence="4" id="KW-0472">Membrane</keyword>
<dbReference type="PANTHER" id="PTHR11360:SF234">
    <property type="entry name" value="MFS-TYPE TRANSPORTER DBAD-RELATED"/>
    <property type="match status" value="1"/>
</dbReference>
<reference evidence="6 7" key="1">
    <citation type="submission" date="2024-01" db="EMBL/GenBank/DDBJ databases">
        <authorList>
            <person name="Allen C."/>
            <person name="Tagirdzhanova G."/>
        </authorList>
    </citation>
    <scope>NUCLEOTIDE SEQUENCE [LARGE SCALE GENOMIC DNA]</scope>
</reference>
<feature type="transmembrane region" description="Helical" evidence="4">
    <location>
        <begin position="264"/>
        <end position="286"/>
    </location>
</feature>
<feature type="transmembrane region" description="Helical" evidence="4">
    <location>
        <begin position="164"/>
        <end position="186"/>
    </location>
</feature>
<feature type="region of interest" description="Disordered" evidence="3">
    <location>
        <begin position="22"/>
        <end position="57"/>
    </location>
</feature>